<organism evidence="1 2">
    <name type="scientific">Wolfiporia cocos (strain MD-104)</name>
    <name type="common">Brown rot fungus</name>
    <dbReference type="NCBI Taxonomy" id="742152"/>
    <lineage>
        <taxon>Eukaryota</taxon>
        <taxon>Fungi</taxon>
        <taxon>Dikarya</taxon>
        <taxon>Basidiomycota</taxon>
        <taxon>Agaricomycotina</taxon>
        <taxon>Agaricomycetes</taxon>
        <taxon>Polyporales</taxon>
        <taxon>Phaeolaceae</taxon>
        <taxon>Wolfiporia</taxon>
    </lineage>
</organism>
<name>A0A2H3J2J4_WOLCO</name>
<dbReference type="AlphaFoldDB" id="A0A2H3J2J4"/>
<sequence length="129" mass="14953">MVAYLHVPSASLRMLTLRHRCAREHRRERAKLIFNHQWYAVSEHARSAASGSEGSAMEWSWRADFALLSRRLECWTEGTFHRDSPIVYTSPQNYHLRKAPSKRSHTVCICAKANPYDYTATMMFIPVAI</sequence>
<reference evidence="1 2" key="1">
    <citation type="journal article" date="2012" name="Science">
        <title>The Paleozoic origin of enzymatic lignin decomposition reconstructed from 31 fungal genomes.</title>
        <authorList>
            <person name="Floudas D."/>
            <person name="Binder M."/>
            <person name="Riley R."/>
            <person name="Barry K."/>
            <person name="Blanchette R.A."/>
            <person name="Henrissat B."/>
            <person name="Martinez A.T."/>
            <person name="Otillar R."/>
            <person name="Spatafora J.W."/>
            <person name="Yadav J.S."/>
            <person name="Aerts A."/>
            <person name="Benoit I."/>
            <person name="Boyd A."/>
            <person name="Carlson A."/>
            <person name="Copeland A."/>
            <person name="Coutinho P.M."/>
            <person name="de Vries R.P."/>
            <person name="Ferreira P."/>
            <person name="Findley K."/>
            <person name="Foster B."/>
            <person name="Gaskell J."/>
            <person name="Glotzer D."/>
            <person name="Gorecki P."/>
            <person name="Heitman J."/>
            <person name="Hesse C."/>
            <person name="Hori C."/>
            <person name="Igarashi K."/>
            <person name="Jurgens J.A."/>
            <person name="Kallen N."/>
            <person name="Kersten P."/>
            <person name="Kohler A."/>
            <person name="Kuees U."/>
            <person name="Kumar T.K.A."/>
            <person name="Kuo A."/>
            <person name="LaButti K."/>
            <person name="Larrondo L.F."/>
            <person name="Lindquist E."/>
            <person name="Ling A."/>
            <person name="Lombard V."/>
            <person name="Lucas S."/>
            <person name="Lundell T."/>
            <person name="Martin R."/>
            <person name="McLaughlin D.J."/>
            <person name="Morgenstern I."/>
            <person name="Morin E."/>
            <person name="Murat C."/>
            <person name="Nagy L.G."/>
            <person name="Nolan M."/>
            <person name="Ohm R.A."/>
            <person name="Patyshakuliyeva A."/>
            <person name="Rokas A."/>
            <person name="Ruiz-Duenas F.J."/>
            <person name="Sabat G."/>
            <person name="Salamov A."/>
            <person name="Samejima M."/>
            <person name="Schmutz J."/>
            <person name="Slot J.C."/>
            <person name="St John F."/>
            <person name="Stenlid J."/>
            <person name="Sun H."/>
            <person name="Sun S."/>
            <person name="Syed K."/>
            <person name="Tsang A."/>
            <person name="Wiebenga A."/>
            <person name="Young D."/>
            <person name="Pisabarro A."/>
            <person name="Eastwood D.C."/>
            <person name="Martin F."/>
            <person name="Cullen D."/>
            <person name="Grigoriev I.V."/>
            <person name="Hibbett D.S."/>
        </authorList>
    </citation>
    <scope>NUCLEOTIDE SEQUENCE [LARGE SCALE GENOMIC DNA]</scope>
    <source>
        <strain evidence="1 2">MD-104</strain>
    </source>
</reference>
<protein>
    <submittedName>
        <fullName evidence="1">Uncharacterized protein</fullName>
    </submittedName>
</protein>
<dbReference type="EMBL" id="KB467876">
    <property type="protein sequence ID" value="PCH36396.1"/>
    <property type="molecule type" value="Genomic_DNA"/>
</dbReference>
<keyword evidence="2" id="KW-1185">Reference proteome</keyword>
<evidence type="ECO:0000313" key="1">
    <source>
        <dbReference type="EMBL" id="PCH36396.1"/>
    </source>
</evidence>
<accession>A0A2H3J2J4</accession>
<gene>
    <name evidence="1" type="ORF">WOLCODRAFT_140392</name>
</gene>
<dbReference type="Proteomes" id="UP000218811">
    <property type="component" value="Unassembled WGS sequence"/>
</dbReference>
<proteinExistence type="predicted"/>
<evidence type="ECO:0000313" key="2">
    <source>
        <dbReference type="Proteomes" id="UP000218811"/>
    </source>
</evidence>